<evidence type="ECO:0000256" key="3">
    <source>
        <dbReference type="SAM" id="MobiDB-lite"/>
    </source>
</evidence>
<evidence type="ECO:0000259" key="4">
    <source>
        <dbReference type="Pfam" id="PF23744"/>
    </source>
</evidence>
<name>A0A9N8HSH4_9STRA</name>
<protein>
    <submittedName>
        <fullName evidence="5">Armadillo repeat containing 6</fullName>
    </submittedName>
</protein>
<dbReference type="PANTHER" id="PTHR22895:SF0">
    <property type="entry name" value="ARMADILLO REPEAT-CONTAINING PROTEIN 6"/>
    <property type="match status" value="1"/>
</dbReference>
<dbReference type="EMBL" id="CAICTM010001166">
    <property type="protein sequence ID" value="CAB9521143.1"/>
    <property type="molecule type" value="Genomic_DNA"/>
</dbReference>
<dbReference type="SUPFAM" id="SSF48371">
    <property type="entry name" value="ARM repeat"/>
    <property type="match status" value="1"/>
</dbReference>
<proteinExistence type="predicted"/>
<dbReference type="Gene3D" id="1.25.10.10">
    <property type="entry name" value="Leucine-rich Repeat Variant"/>
    <property type="match status" value="1"/>
</dbReference>
<feature type="region of interest" description="Disordered" evidence="3">
    <location>
        <begin position="105"/>
        <end position="128"/>
    </location>
</feature>
<dbReference type="OrthoDB" id="48177at2759"/>
<evidence type="ECO:0000256" key="1">
    <source>
        <dbReference type="ARBA" id="ARBA00022737"/>
    </source>
</evidence>
<comment type="caution">
    <text evidence="5">The sequence shown here is derived from an EMBL/GenBank/DDBJ whole genome shotgun (WGS) entry which is preliminary data.</text>
</comment>
<dbReference type="AlphaFoldDB" id="A0A9N8HSH4"/>
<evidence type="ECO:0000313" key="5">
    <source>
        <dbReference type="EMBL" id="CAB9521143.1"/>
    </source>
</evidence>
<dbReference type="PANTHER" id="PTHR22895">
    <property type="entry name" value="ARMADILLO REPEAT-CONTAINING PROTEIN 6"/>
    <property type="match status" value="1"/>
</dbReference>
<dbReference type="Proteomes" id="UP001153069">
    <property type="component" value="Unassembled WGS sequence"/>
</dbReference>
<dbReference type="InterPro" id="IPR016024">
    <property type="entry name" value="ARM-type_fold"/>
</dbReference>
<dbReference type="SMART" id="SM00185">
    <property type="entry name" value="ARM"/>
    <property type="match status" value="4"/>
</dbReference>
<reference evidence="5" key="1">
    <citation type="submission" date="2020-06" db="EMBL/GenBank/DDBJ databases">
        <authorList>
            <consortium name="Plant Systems Biology data submission"/>
        </authorList>
    </citation>
    <scope>NUCLEOTIDE SEQUENCE</scope>
    <source>
        <strain evidence="5">D6</strain>
    </source>
</reference>
<feature type="repeat" description="ARM" evidence="2">
    <location>
        <begin position="329"/>
        <end position="366"/>
    </location>
</feature>
<dbReference type="InterPro" id="IPR000225">
    <property type="entry name" value="Armadillo"/>
</dbReference>
<keyword evidence="1" id="KW-0677">Repeat</keyword>
<feature type="domain" description="LRRK2 ARM repeat" evidence="4">
    <location>
        <begin position="203"/>
        <end position="315"/>
    </location>
</feature>
<sequence>MHHQSCLPQADEDASEILLMSCGLAHQQDDELNLNISSSCCQQSPRSISGIIETLDTPHHEDLHHEELHHFAEDGNGNVEVEITSNLAARMDSCDSFGSDIGLQANDPFTTPKRRRSLSHTTTNFPSHIPFPSPKMDCSTINCCQDENTKPAPASPCSPTSVQQNAGVQRQRTQKVMDSLEKMNLGAEQKLMRAAASVGIDSLLNAMRLHQDKDRVQRYGCASLQKLASQNGTNRAMIVDAGGVEDILTAMNRHQDKSSIQECGCMALSALLKAPDGSAAIVQFKGTEVILNAMRGHPTHAGVQKHGCLALLCLARASGDCNSYIANLGGVKDLMKALSLHRGDTGIMEYASAALSSLAYRNPKNKETIERQIDGGMSAVLEALSNYRDDGVCQQYDDLSLQSLQSIKRNRSSHGVDAILSVFVRPLQQQL</sequence>
<dbReference type="Pfam" id="PF23744">
    <property type="entry name" value="ARM_LRRK2"/>
    <property type="match status" value="1"/>
</dbReference>
<dbReference type="InterPro" id="IPR056597">
    <property type="entry name" value="ARM_LRRK2"/>
</dbReference>
<gene>
    <name evidence="5" type="ORF">SEMRO_1168_G248470.1</name>
</gene>
<dbReference type="PROSITE" id="PS50176">
    <property type="entry name" value="ARM_REPEAT"/>
    <property type="match status" value="1"/>
</dbReference>
<accession>A0A9N8HSH4</accession>
<dbReference type="InterPro" id="IPR011989">
    <property type="entry name" value="ARM-like"/>
</dbReference>
<organism evidence="5 6">
    <name type="scientific">Seminavis robusta</name>
    <dbReference type="NCBI Taxonomy" id="568900"/>
    <lineage>
        <taxon>Eukaryota</taxon>
        <taxon>Sar</taxon>
        <taxon>Stramenopiles</taxon>
        <taxon>Ochrophyta</taxon>
        <taxon>Bacillariophyta</taxon>
        <taxon>Bacillariophyceae</taxon>
        <taxon>Bacillariophycidae</taxon>
        <taxon>Naviculales</taxon>
        <taxon>Naviculaceae</taxon>
        <taxon>Seminavis</taxon>
    </lineage>
</organism>
<evidence type="ECO:0000313" key="6">
    <source>
        <dbReference type="Proteomes" id="UP001153069"/>
    </source>
</evidence>
<evidence type="ECO:0000256" key="2">
    <source>
        <dbReference type="PROSITE-ProRule" id="PRU00259"/>
    </source>
</evidence>
<keyword evidence="6" id="KW-1185">Reference proteome</keyword>